<dbReference type="Pfam" id="PF00704">
    <property type="entry name" value="Glyco_hydro_18"/>
    <property type="match status" value="1"/>
</dbReference>
<sequence length="992" mass="112909">MQDKAWYIPVLAYHEIGTEQWYYNTPEQFAWHIKWLYENGYKAIHIKDYVDYWKGLLDENDLPAKPVLIVFDDARAGVYRYAYPVLKQYNMPFTVFVIGGSVEKQDFMTFAQLKDMVESGLCTLGSHSYGLHYFDLDDAEGNSESAFACRLWQDNGIYAYLNQGENYPLSQYWALPIAGTGKSPSGELFPIESYVGFYADKTMTVNRILLKFATHLPTETCYDLVVRVSIGGKTGAAGIAGETVVAENWHPKQEPLDLYDASLGISWPVGRYDIIRFDQPYTVQAGNWYNLRFFTKNISDKQQELRLFMDPSLFNVENCATNSYESDYDRVGSWAIHHGLPMLILSDGTGSKENENAYIARIDADTARLKRTIEEYAGDCVSFERQDPIENIETPNSSIAMPLFGASWTETEDILDPVTGEKIGESPAGSFEKVETCLKVVFDRSFTTRKLVFNPAMPFGIGYVALCDVYIGDWNEGVPGNFTLLRKGFTPNQKWREIHTLEIEFDDQKTCFIQAGHEYCLKFITRNSARNEGGEVEGVFCISGRYDPESSEATGFWNSRAAGGVKEAAVNPDLWFVSEESSYPEGAYIPPVWTLAFPFGANNETLRGNQSSHNMEAMFTIQAGVLDTRQNHNPAAITAMDEIPRVMMLNDALMPPFADLIKLHTFEMFCPQKPKPPLSIYGYVINREWGCYSLRENKDIIDIAIFDGYNFTGDLNLAGDINPDKTWWQSMGKPAYAVFGNYGENGWDPDIASQVFLNPQVSIQAIADTLINEGWDGVCIDFEEVKETDREAASAWFKELAQKLHTGMGKCYELMVAAPYPYSGDSQWDAWFDYCEIAKWADKISPMTYLDHGPWTKPGPITNLEKFKRRYMTLLKLIPRHKLVGGIGLFGCLWSEEMTAEQNLLELATWIAGRRILLPEKDYEDKQWKAKSTDGETWFAAGDTIGELLEWLHEKKIRSIVLWKLDDDDFSFWKKGKRINVYRPNFKLRKMG</sequence>
<dbReference type="STRING" id="1089553.Tph_c23030"/>
<dbReference type="eggNOG" id="COG0726">
    <property type="taxonomic scope" value="Bacteria"/>
</dbReference>
<reference evidence="4 5" key="1">
    <citation type="journal article" date="2012" name="BMC Genomics">
        <title>Genome-guided analysis of physiological and morphological traits of the fermentative acetate oxidizer Thermacetogenium phaeum.</title>
        <authorList>
            <person name="Oehler D."/>
            <person name="Poehlein A."/>
            <person name="Leimbach A."/>
            <person name="Muller N."/>
            <person name="Daniel R."/>
            <person name="Gottschalk G."/>
            <person name="Schink B."/>
        </authorList>
    </citation>
    <scope>NUCLEOTIDE SEQUENCE [LARGE SCALE GENOMIC DNA]</scope>
    <source>
        <strain evidence="5">ATCC BAA-254 / DSM 26808 / PB</strain>
    </source>
</reference>
<keyword evidence="4" id="KW-0378">Hydrolase</keyword>
<dbReference type="InterPro" id="IPR029070">
    <property type="entry name" value="Chitinase_insertion_sf"/>
</dbReference>
<dbReference type="InterPro" id="IPR011583">
    <property type="entry name" value="Chitinase_II/V-like_cat"/>
</dbReference>
<accession>K4LHX8</accession>
<dbReference type="SUPFAM" id="SSF51445">
    <property type="entry name" value="(Trans)glycosidases"/>
    <property type="match status" value="1"/>
</dbReference>
<keyword evidence="5" id="KW-1185">Reference proteome</keyword>
<keyword evidence="4" id="KW-0456">Lyase</keyword>
<dbReference type="EMBL" id="CP003732">
    <property type="protein sequence ID" value="AFV12493.1"/>
    <property type="molecule type" value="Genomic_DNA"/>
</dbReference>
<dbReference type="InterPro" id="IPR011330">
    <property type="entry name" value="Glyco_hydro/deAcase_b/a-brl"/>
</dbReference>
<dbReference type="HOGENOM" id="CLU_301265_0_0_9"/>
<dbReference type="GO" id="GO:0016810">
    <property type="term" value="F:hydrolase activity, acting on carbon-nitrogen (but not peptide) bonds"/>
    <property type="evidence" value="ECO:0007669"/>
    <property type="project" value="InterPro"/>
</dbReference>
<dbReference type="Pfam" id="PF01522">
    <property type="entry name" value="Polysacc_deac_1"/>
    <property type="match status" value="1"/>
</dbReference>
<dbReference type="RefSeq" id="WP_015051364.1">
    <property type="nucleotide sequence ID" value="NC_018870.1"/>
</dbReference>
<dbReference type="EC" id="4.2.2.-" evidence="4"/>
<dbReference type="PANTHER" id="PTHR34216">
    <property type="match status" value="1"/>
</dbReference>
<evidence type="ECO:0000313" key="5">
    <source>
        <dbReference type="Proteomes" id="UP000000467"/>
    </source>
</evidence>
<dbReference type="Proteomes" id="UP000000467">
    <property type="component" value="Chromosome"/>
</dbReference>
<dbReference type="PROSITE" id="PS51677">
    <property type="entry name" value="NODB"/>
    <property type="match status" value="1"/>
</dbReference>
<name>K4LHX8_THEPS</name>
<dbReference type="GO" id="GO:0016829">
    <property type="term" value="F:lyase activity"/>
    <property type="evidence" value="ECO:0007669"/>
    <property type="project" value="UniProtKB-KW"/>
</dbReference>
<dbReference type="KEGG" id="tpz:Tph_c23030"/>
<feature type="domain" description="NodB homology" evidence="3">
    <location>
        <begin position="65"/>
        <end position="132"/>
    </location>
</feature>
<protein>
    <submittedName>
        <fullName evidence="4">Glycoside hydrolase family 18</fullName>
        <ecNumber evidence="4">4.2.2.-</ecNumber>
    </submittedName>
</protein>
<comment type="subcellular location">
    <subcellularLocation>
        <location evidence="1">Secreted</location>
    </subcellularLocation>
</comment>
<organism evidence="4 5">
    <name type="scientific">Thermacetogenium phaeum (strain ATCC BAA-254 / DSM 26808 / PB)</name>
    <dbReference type="NCBI Taxonomy" id="1089553"/>
    <lineage>
        <taxon>Bacteria</taxon>
        <taxon>Bacillati</taxon>
        <taxon>Bacillota</taxon>
        <taxon>Clostridia</taxon>
        <taxon>Thermoanaerobacterales</taxon>
        <taxon>Thermoanaerobacteraceae</taxon>
        <taxon>Thermacetogenium</taxon>
    </lineage>
</organism>
<dbReference type="InterPro" id="IPR017853">
    <property type="entry name" value="GH"/>
</dbReference>
<dbReference type="AlphaFoldDB" id="K4LHX8"/>
<dbReference type="Gene3D" id="3.20.20.80">
    <property type="entry name" value="Glycosidases"/>
    <property type="match status" value="1"/>
</dbReference>
<dbReference type="PANTHER" id="PTHR34216:SF3">
    <property type="entry name" value="POLY-BETA-1,6-N-ACETYL-D-GLUCOSAMINE N-DEACETYLASE"/>
    <property type="match status" value="1"/>
</dbReference>
<gene>
    <name evidence="4" type="ordered locus">Tph_c23030</name>
</gene>
<keyword evidence="2" id="KW-0732">Signal</keyword>
<evidence type="ECO:0000259" key="3">
    <source>
        <dbReference type="PROSITE" id="PS51677"/>
    </source>
</evidence>
<dbReference type="GO" id="GO:0005576">
    <property type="term" value="C:extracellular region"/>
    <property type="evidence" value="ECO:0007669"/>
    <property type="project" value="UniProtKB-SubCell"/>
</dbReference>
<proteinExistence type="predicted"/>
<evidence type="ECO:0000256" key="1">
    <source>
        <dbReference type="ARBA" id="ARBA00004613"/>
    </source>
</evidence>
<dbReference type="GO" id="GO:0008061">
    <property type="term" value="F:chitin binding"/>
    <property type="evidence" value="ECO:0007669"/>
    <property type="project" value="InterPro"/>
</dbReference>
<dbReference type="GO" id="GO:0005975">
    <property type="term" value="P:carbohydrate metabolic process"/>
    <property type="evidence" value="ECO:0007669"/>
    <property type="project" value="InterPro"/>
</dbReference>
<dbReference type="InterPro" id="IPR002509">
    <property type="entry name" value="NODB_dom"/>
</dbReference>
<dbReference type="Gene3D" id="3.20.20.370">
    <property type="entry name" value="Glycoside hydrolase/deacetylase"/>
    <property type="match status" value="1"/>
</dbReference>
<dbReference type="Gene3D" id="3.10.50.10">
    <property type="match status" value="1"/>
</dbReference>
<evidence type="ECO:0000256" key="2">
    <source>
        <dbReference type="ARBA" id="ARBA00022729"/>
    </source>
</evidence>
<dbReference type="InterPro" id="IPR001223">
    <property type="entry name" value="Glyco_hydro18_cat"/>
</dbReference>
<dbReference type="SMART" id="SM00636">
    <property type="entry name" value="Glyco_18"/>
    <property type="match status" value="1"/>
</dbReference>
<dbReference type="OrthoDB" id="9778320at2"/>
<evidence type="ECO:0000313" key="4">
    <source>
        <dbReference type="EMBL" id="AFV12493.1"/>
    </source>
</evidence>
<dbReference type="eggNOG" id="COG3858">
    <property type="taxonomic scope" value="Bacteria"/>
</dbReference>
<dbReference type="InterPro" id="IPR051398">
    <property type="entry name" value="Polysacch_Deacetylase"/>
</dbReference>
<dbReference type="SUPFAM" id="SSF88713">
    <property type="entry name" value="Glycoside hydrolase/deacetylase"/>
    <property type="match status" value="1"/>
</dbReference>